<gene>
    <name evidence="1" type="ORF">SS1G_08577</name>
</gene>
<dbReference type="AlphaFoldDB" id="A7ETC2"/>
<evidence type="ECO:0000313" key="2">
    <source>
        <dbReference type="Proteomes" id="UP000001312"/>
    </source>
</evidence>
<organism evidence="1 2">
    <name type="scientific">Sclerotinia sclerotiorum (strain ATCC 18683 / 1980 / Ss-1)</name>
    <name type="common">White mold</name>
    <name type="synonym">Whetzelinia sclerotiorum</name>
    <dbReference type="NCBI Taxonomy" id="665079"/>
    <lineage>
        <taxon>Eukaryota</taxon>
        <taxon>Fungi</taxon>
        <taxon>Dikarya</taxon>
        <taxon>Ascomycota</taxon>
        <taxon>Pezizomycotina</taxon>
        <taxon>Leotiomycetes</taxon>
        <taxon>Helotiales</taxon>
        <taxon>Sclerotiniaceae</taxon>
        <taxon>Sclerotinia</taxon>
    </lineage>
</organism>
<dbReference type="InParanoid" id="A7ETC2"/>
<accession>A7ETC2</accession>
<name>A7ETC2_SCLS1</name>
<dbReference type="Proteomes" id="UP000001312">
    <property type="component" value="Unassembled WGS sequence"/>
</dbReference>
<dbReference type="RefSeq" id="XP_001590837.1">
    <property type="nucleotide sequence ID" value="XM_001590787.1"/>
</dbReference>
<keyword evidence="2" id="KW-1185">Reference proteome</keyword>
<dbReference type="EMBL" id="CH476631">
    <property type="protein sequence ID" value="EDN92714.1"/>
    <property type="molecule type" value="Genomic_DNA"/>
</dbReference>
<evidence type="ECO:0000313" key="1">
    <source>
        <dbReference type="EMBL" id="EDN92714.1"/>
    </source>
</evidence>
<dbReference type="HOGENOM" id="CLU_3051804_0_0_1"/>
<sequence length="54" mass="6222">MQASWLLSSGDINRGQYERNVMNIAFHLLEIFESLTMGLSTKDMMDLLREARTS</sequence>
<dbReference type="GeneID" id="5486867"/>
<protein>
    <submittedName>
        <fullName evidence="1">Uncharacterized protein</fullName>
    </submittedName>
</protein>
<reference evidence="2" key="1">
    <citation type="journal article" date="2011" name="PLoS Genet.">
        <title>Genomic analysis of the necrotrophic fungal pathogens Sclerotinia sclerotiorum and Botrytis cinerea.</title>
        <authorList>
            <person name="Amselem J."/>
            <person name="Cuomo C.A."/>
            <person name="van Kan J.A."/>
            <person name="Viaud M."/>
            <person name="Benito E.P."/>
            <person name="Couloux A."/>
            <person name="Coutinho P.M."/>
            <person name="de Vries R.P."/>
            <person name="Dyer P.S."/>
            <person name="Fillinger S."/>
            <person name="Fournier E."/>
            <person name="Gout L."/>
            <person name="Hahn M."/>
            <person name="Kohn L."/>
            <person name="Lapalu N."/>
            <person name="Plummer K.M."/>
            <person name="Pradier J.M."/>
            <person name="Quevillon E."/>
            <person name="Sharon A."/>
            <person name="Simon A."/>
            <person name="ten Have A."/>
            <person name="Tudzynski B."/>
            <person name="Tudzynski P."/>
            <person name="Wincker P."/>
            <person name="Andrew M."/>
            <person name="Anthouard V."/>
            <person name="Beever R.E."/>
            <person name="Beffa R."/>
            <person name="Benoit I."/>
            <person name="Bouzid O."/>
            <person name="Brault B."/>
            <person name="Chen Z."/>
            <person name="Choquer M."/>
            <person name="Collemare J."/>
            <person name="Cotton P."/>
            <person name="Danchin E.G."/>
            <person name="Da Silva C."/>
            <person name="Gautier A."/>
            <person name="Giraud C."/>
            <person name="Giraud T."/>
            <person name="Gonzalez C."/>
            <person name="Grossetete S."/>
            <person name="Guldener U."/>
            <person name="Henrissat B."/>
            <person name="Howlett B.J."/>
            <person name="Kodira C."/>
            <person name="Kretschmer M."/>
            <person name="Lappartient A."/>
            <person name="Leroch M."/>
            <person name="Levis C."/>
            <person name="Mauceli E."/>
            <person name="Neuveglise C."/>
            <person name="Oeser B."/>
            <person name="Pearson M."/>
            <person name="Poulain J."/>
            <person name="Poussereau N."/>
            <person name="Quesneville H."/>
            <person name="Rascle C."/>
            <person name="Schumacher J."/>
            <person name="Segurens B."/>
            <person name="Sexton A."/>
            <person name="Silva E."/>
            <person name="Sirven C."/>
            <person name="Soanes D.M."/>
            <person name="Talbot N.J."/>
            <person name="Templeton M."/>
            <person name="Yandava C."/>
            <person name="Yarden O."/>
            <person name="Zeng Q."/>
            <person name="Rollins J.A."/>
            <person name="Lebrun M.H."/>
            <person name="Dickman M."/>
        </authorList>
    </citation>
    <scope>NUCLEOTIDE SEQUENCE [LARGE SCALE GENOMIC DNA]</scope>
    <source>
        <strain evidence="2">ATCC 18683 / 1980 / Ss-1</strain>
    </source>
</reference>
<proteinExistence type="predicted"/>
<dbReference type="KEGG" id="ssl:SS1G_08577"/>